<proteinExistence type="predicted"/>
<dbReference type="PATRIC" id="fig|1185325.3.peg.2215"/>
<evidence type="ECO:0000313" key="1">
    <source>
        <dbReference type="EMBL" id="EJN55195.1"/>
    </source>
</evidence>
<reference evidence="1 2" key="1">
    <citation type="submission" date="2012-05" db="EMBL/GenBank/DDBJ databases">
        <title>Complete Genome Sequence of Lactobacillus coryniformis CECT5711.</title>
        <authorList>
            <person name="Rodriguez J.M."/>
        </authorList>
    </citation>
    <scope>NUCLEOTIDE SEQUENCE [LARGE SCALE GENOMIC DNA]</scope>
    <source>
        <strain evidence="2">CECT5711</strain>
    </source>
</reference>
<comment type="caution">
    <text evidence="1">The sequence shown here is derived from an EMBL/GenBank/DDBJ whole genome shotgun (WGS) entry which is preliminary data.</text>
</comment>
<evidence type="ECO:0000313" key="2">
    <source>
        <dbReference type="Proteomes" id="UP000007271"/>
    </source>
</evidence>
<dbReference type="EMBL" id="AKFP01000070">
    <property type="protein sequence ID" value="EJN55195.1"/>
    <property type="molecule type" value="Genomic_DNA"/>
</dbReference>
<sequence>MTMMTYDLLAWQQRRQPGDPTIGDIFYQLDTLLPIIDLATAIGQLLGELTNLKVTKSPAKMTAQIKTLIDQFLNGLSIQTSALITLSMSNS</sequence>
<accession>J3EPT3</accession>
<organism evidence="1 2">
    <name type="scientific">Loigolactobacillus coryniformis subsp. coryniformis CECT 5711</name>
    <dbReference type="NCBI Taxonomy" id="1185325"/>
    <lineage>
        <taxon>Bacteria</taxon>
        <taxon>Bacillati</taxon>
        <taxon>Bacillota</taxon>
        <taxon>Bacilli</taxon>
        <taxon>Lactobacillales</taxon>
        <taxon>Lactobacillaceae</taxon>
        <taxon>Loigolactobacillus</taxon>
    </lineage>
</organism>
<dbReference type="Proteomes" id="UP000007271">
    <property type="component" value="Unassembled WGS sequence"/>
</dbReference>
<dbReference type="AlphaFoldDB" id="J3EPT3"/>
<protein>
    <submittedName>
        <fullName evidence="1">Transposase IS4 family protein</fullName>
    </submittedName>
</protein>
<gene>
    <name evidence="1" type="ORF">A11Y_118625</name>
</gene>
<name>J3EPT3_9LACO</name>